<dbReference type="InterPro" id="IPR043502">
    <property type="entry name" value="DNA/RNA_pol_sf"/>
</dbReference>
<reference evidence="2" key="1">
    <citation type="submission" date="2025-08" db="UniProtKB">
        <authorList>
            <consortium name="RefSeq"/>
        </authorList>
    </citation>
    <scope>IDENTIFICATION</scope>
</reference>
<dbReference type="STRING" id="4097.A0A1S4A2V3"/>
<dbReference type="Gene3D" id="3.30.70.270">
    <property type="match status" value="1"/>
</dbReference>
<feature type="domain" description="Reverse transcriptase" evidence="1">
    <location>
        <begin position="6"/>
        <end position="134"/>
    </location>
</feature>
<evidence type="ECO:0000259" key="1">
    <source>
        <dbReference type="Pfam" id="PF00078"/>
    </source>
</evidence>
<evidence type="ECO:0000313" key="2">
    <source>
        <dbReference type="RefSeq" id="XP_016471012.1"/>
    </source>
</evidence>
<dbReference type="PaxDb" id="4097-A0A1S4A2V3"/>
<dbReference type="KEGG" id="nta:107793221"/>
<gene>
    <name evidence="2" type="primary">LOC107793221</name>
</gene>
<dbReference type="CDD" id="cd01647">
    <property type="entry name" value="RT_LTR"/>
    <property type="match status" value="1"/>
</dbReference>
<dbReference type="InterPro" id="IPR000477">
    <property type="entry name" value="RT_dom"/>
</dbReference>
<dbReference type="Gene3D" id="3.10.10.10">
    <property type="entry name" value="HIV Type 1 Reverse Transcriptase, subunit A, domain 1"/>
    <property type="match status" value="1"/>
</dbReference>
<organism evidence="2">
    <name type="scientific">Nicotiana tabacum</name>
    <name type="common">Common tobacco</name>
    <dbReference type="NCBI Taxonomy" id="4097"/>
    <lineage>
        <taxon>Eukaryota</taxon>
        <taxon>Viridiplantae</taxon>
        <taxon>Streptophyta</taxon>
        <taxon>Embryophyta</taxon>
        <taxon>Tracheophyta</taxon>
        <taxon>Spermatophyta</taxon>
        <taxon>Magnoliopsida</taxon>
        <taxon>eudicotyledons</taxon>
        <taxon>Gunneridae</taxon>
        <taxon>Pentapetalae</taxon>
        <taxon>asterids</taxon>
        <taxon>lamiids</taxon>
        <taxon>Solanales</taxon>
        <taxon>Solanaceae</taxon>
        <taxon>Nicotianoideae</taxon>
        <taxon>Nicotianeae</taxon>
        <taxon>Nicotiana</taxon>
    </lineage>
</organism>
<keyword evidence="2" id="KW-0548">Nucleotidyltransferase</keyword>
<dbReference type="OrthoDB" id="1267131at2759"/>
<dbReference type="Pfam" id="PF00078">
    <property type="entry name" value="RVT_1"/>
    <property type="match status" value="1"/>
</dbReference>
<dbReference type="PANTHER" id="PTHR24559">
    <property type="entry name" value="TRANSPOSON TY3-I GAG-POL POLYPROTEIN"/>
    <property type="match status" value="1"/>
</dbReference>
<dbReference type="GO" id="GO:0003964">
    <property type="term" value="F:RNA-directed DNA polymerase activity"/>
    <property type="evidence" value="ECO:0007669"/>
    <property type="project" value="UniProtKB-KW"/>
</dbReference>
<dbReference type="InterPro" id="IPR053134">
    <property type="entry name" value="RNA-dir_DNA_polymerase"/>
</dbReference>
<dbReference type="AlphaFoldDB" id="A0A1S4A2V3"/>
<keyword evidence="2" id="KW-0695">RNA-directed DNA polymerase</keyword>
<dbReference type="PANTHER" id="PTHR24559:SF444">
    <property type="entry name" value="REVERSE TRANSCRIPTASE DOMAIN-CONTAINING PROTEIN"/>
    <property type="match status" value="1"/>
</dbReference>
<name>A0A1S4A2V3_TOBAC</name>
<dbReference type="InterPro" id="IPR043128">
    <property type="entry name" value="Rev_trsase/Diguanyl_cyclase"/>
</dbReference>
<dbReference type="SMR" id="A0A1S4A2V3"/>
<protein>
    <submittedName>
        <fullName evidence="2">RNA-directed DNA polymerase homolog</fullName>
    </submittedName>
</protein>
<dbReference type="RefSeq" id="XP_016471012.1">
    <property type="nucleotide sequence ID" value="XM_016615526.1"/>
</dbReference>
<accession>A0A1S4A2V3</accession>
<proteinExistence type="predicted"/>
<dbReference type="SUPFAM" id="SSF56672">
    <property type="entry name" value="DNA/RNA polymerases"/>
    <property type="match status" value="1"/>
</dbReference>
<sequence>MAMVTGWRICIDYRKLNNYTRKNHFPLPFIDQMLDRLTGQDCYCFLDGYSGYNQISIAPEDQEKTTFTCPCGIYAFKRIPFGLCNAPATSQTCMMAIFTDMVEKFIEVFMDNISVFGPYFDECLTNLSKVLARFLEKDTPFMFDEHRLKAYQELKKRLEFDVEIKDRKGTQNLVADNFSCLATHAHVEEGGKFRKAFLMSNC</sequence>
<keyword evidence="2" id="KW-0808">Transferase</keyword>